<dbReference type="EC" id="2.1.2.2" evidence="6"/>
<evidence type="ECO:0000256" key="2">
    <source>
        <dbReference type="ARBA" id="ARBA00022679"/>
    </source>
</evidence>
<keyword evidence="2 6" id="KW-0808">Transferase</keyword>
<dbReference type="EMBL" id="JAEVLS010000009">
    <property type="protein sequence ID" value="MBM0108717.1"/>
    <property type="molecule type" value="Genomic_DNA"/>
</dbReference>
<reference evidence="8 9" key="1">
    <citation type="journal article" date="2021" name="Int. J. Syst. Evol. Microbiol.">
        <title>Steroidobacter gossypii sp. nov., isolated from soil of cotton cropping field.</title>
        <authorList>
            <person name="Huang R."/>
            <person name="Yang S."/>
            <person name="Zhen C."/>
            <person name="Liu W."/>
        </authorList>
    </citation>
    <scope>NUCLEOTIDE SEQUENCE [LARGE SCALE GENOMIC DNA]</scope>
    <source>
        <strain evidence="8 9">S1-65</strain>
    </source>
</reference>
<sequence length="233" mass="25316">MTVLASGSPHTRLPIVILISGRGSNMHAIAERAACGDLPVEIRAVVSDKAEAAGLATAASMNIPTRSLSAREFADRASYDQALAALVESFQPRLVVLAGFMRILSPGFIAAFSDRILNIHPSLLPLYRGLHTHRRALEAGDALHGCSVHFVTEELDGGPLVIQAQVKVRPGDSESTLSARVQRQEHRIYSQAIDWFARGRLQLREQRAWLDGRPLHTPVIQAPLDDDPGNALD</sequence>
<feature type="binding site" evidence="6">
    <location>
        <begin position="101"/>
        <end position="104"/>
    </location>
    <ligand>
        <name>(6R)-10-formyltetrahydrofolate</name>
        <dbReference type="ChEBI" id="CHEBI:195366"/>
    </ligand>
</feature>
<comment type="similarity">
    <text evidence="4 6">Belongs to the GART family.</text>
</comment>
<keyword evidence="9" id="KW-1185">Reference proteome</keyword>
<dbReference type="HAMAP" id="MF_01930">
    <property type="entry name" value="PurN"/>
    <property type="match status" value="1"/>
</dbReference>
<feature type="binding site" evidence="6">
    <location>
        <begin position="23"/>
        <end position="25"/>
    </location>
    <ligand>
        <name>N(1)-(5-phospho-beta-D-ribosyl)glycinamide</name>
        <dbReference type="ChEBI" id="CHEBI:143788"/>
    </ligand>
</feature>
<comment type="function">
    <text evidence="6">Catalyzes the transfer of a formyl group from 10-formyltetrahydrofolate to 5-phospho-ribosyl-glycinamide (GAR), producing 5-phospho-ribosyl-N-formylglycinamide (FGAR) and tetrahydrofolate.</text>
</comment>
<accession>A0ABS1X663</accession>
<feature type="site" description="Raises pKa of active site His" evidence="6">
    <location>
        <position position="156"/>
    </location>
</feature>
<comment type="catalytic activity">
    <reaction evidence="5 6">
        <text>N(1)-(5-phospho-beta-D-ribosyl)glycinamide + (6R)-10-formyltetrahydrofolate = N(2)-formyl-N(1)-(5-phospho-beta-D-ribosyl)glycinamide + (6S)-5,6,7,8-tetrahydrofolate + H(+)</text>
        <dbReference type="Rhea" id="RHEA:15053"/>
        <dbReference type="ChEBI" id="CHEBI:15378"/>
        <dbReference type="ChEBI" id="CHEBI:57453"/>
        <dbReference type="ChEBI" id="CHEBI:143788"/>
        <dbReference type="ChEBI" id="CHEBI:147286"/>
        <dbReference type="ChEBI" id="CHEBI:195366"/>
        <dbReference type="EC" id="2.1.2.2"/>
    </reaction>
</comment>
<evidence type="ECO:0000256" key="6">
    <source>
        <dbReference type="HAMAP-Rule" id="MF_01930"/>
    </source>
</evidence>
<feature type="binding site" evidence="6">
    <location>
        <position position="76"/>
    </location>
    <ligand>
        <name>(6R)-10-formyltetrahydrofolate</name>
        <dbReference type="ChEBI" id="CHEBI:195366"/>
    </ligand>
</feature>
<dbReference type="Proteomes" id="UP000661077">
    <property type="component" value="Unassembled WGS sequence"/>
</dbReference>
<feature type="binding site" evidence="6">
    <location>
        <position position="118"/>
    </location>
    <ligand>
        <name>(6R)-10-formyltetrahydrofolate</name>
        <dbReference type="ChEBI" id="CHEBI:195366"/>
    </ligand>
</feature>
<evidence type="ECO:0000256" key="3">
    <source>
        <dbReference type="ARBA" id="ARBA00022755"/>
    </source>
</evidence>
<dbReference type="NCBIfam" id="TIGR00639">
    <property type="entry name" value="PurN"/>
    <property type="match status" value="1"/>
</dbReference>
<evidence type="ECO:0000259" key="7">
    <source>
        <dbReference type="Pfam" id="PF00551"/>
    </source>
</evidence>
<dbReference type="PANTHER" id="PTHR43369">
    <property type="entry name" value="PHOSPHORIBOSYLGLYCINAMIDE FORMYLTRANSFERASE"/>
    <property type="match status" value="1"/>
</dbReference>
<dbReference type="InterPro" id="IPR001555">
    <property type="entry name" value="GART_AS"/>
</dbReference>
<dbReference type="InterPro" id="IPR002376">
    <property type="entry name" value="Formyl_transf_N"/>
</dbReference>
<feature type="domain" description="Formyl transferase N-terminal" evidence="7">
    <location>
        <begin position="15"/>
        <end position="193"/>
    </location>
</feature>
<dbReference type="CDD" id="cd08645">
    <property type="entry name" value="FMT_core_GART"/>
    <property type="match status" value="1"/>
</dbReference>
<evidence type="ECO:0000256" key="4">
    <source>
        <dbReference type="ARBA" id="ARBA00038440"/>
    </source>
</evidence>
<dbReference type="SUPFAM" id="SSF53328">
    <property type="entry name" value="Formyltransferase"/>
    <property type="match status" value="1"/>
</dbReference>
<comment type="caution">
    <text evidence="8">The sequence shown here is derived from an EMBL/GenBank/DDBJ whole genome shotgun (WGS) entry which is preliminary data.</text>
</comment>
<dbReference type="RefSeq" id="WP_203170885.1">
    <property type="nucleotide sequence ID" value="NZ_JAEVLS010000009.1"/>
</dbReference>
<protein>
    <recommendedName>
        <fullName evidence="6">Phosphoribosylglycinamide formyltransferase</fullName>
        <ecNumber evidence="6">2.1.2.2</ecNumber>
    </recommendedName>
    <alternativeName>
        <fullName evidence="6">5'-phosphoribosylglycinamide transformylase</fullName>
    </alternativeName>
    <alternativeName>
        <fullName evidence="6">GAR transformylase</fullName>
        <shortName evidence="6">GART</shortName>
    </alternativeName>
</protein>
<dbReference type="Gene3D" id="3.40.50.170">
    <property type="entry name" value="Formyl transferase, N-terminal domain"/>
    <property type="match status" value="1"/>
</dbReference>
<evidence type="ECO:0000313" key="8">
    <source>
        <dbReference type="EMBL" id="MBM0108717.1"/>
    </source>
</evidence>
<keyword evidence="3 6" id="KW-0658">Purine biosynthesis</keyword>
<dbReference type="InterPro" id="IPR004607">
    <property type="entry name" value="GART"/>
</dbReference>
<evidence type="ECO:0000313" key="9">
    <source>
        <dbReference type="Proteomes" id="UP000661077"/>
    </source>
</evidence>
<dbReference type="PROSITE" id="PS00373">
    <property type="entry name" value="GART"/>
    <property type="match status" value="1"/>
</dbReference>
<evidence type="ECO:0000256" key="5">
    <source>
        <dbReference type="ARBA" id="ARBA00047664"/>
    </source>
</evidence>
<dbReference type="Pfam" id="PF00551">
    <property type="entry name" value="Formyl_trans_N"/>
    <property type="match status" value="1"/>
</dbReference>
<gene>
    <name evidence="6 8" type="primary">purN</name>
    <name evidence="8" type="ORF">JM946_28630</name>
</gene>
<name>A0ABS1X663_9GAMM</name>
<dbReference type="InterPro" id="IPR036477">
    <property type="entry name" value="Formyl_transf_N_sf"/>
</dbReference>
<organism evidence="8 9">
    <name type="scientific">Steroidobacter gossypii</name>
    <dbReference type="NCBI Taxonomy" id="2805490"/>
    <lineage>
        <taxon>Bacteria</taxon>
        <taxon>Pseudomonadati</taxon>
        <taxon>Pseudomonadota</taxon>
        <taxon>Gammaproteobacteria</taxon>
        <taxon>Steroidobacterales</taxon>
        <taxon>Steroidobacteraceae</taxon>
        <taxon>Steroidobacter</taxon>
    </lineage>
</organism>
<evidence type="ECO:0000256" key="1">
    <source>
        <dbReference type="ARBA" id="ARBA00005054"/>
    </source>
</evidence>
<dbReference type="GO" id="GO:0004644">
    <property type="term" value="F:phosphoribosylglycinamide formyltransferase activity"/>
    <property type="evidence" value="ECO:0007669"/>
    <property type="project" value="UniProtKB-EC"/>
</dbReference>
<comment type="pathway">
    <text evidence="1 6">Purine metabolism; IMP biosynthesis via de novo pathway; N(2)-formyl-N(1)-(5-phospho-D-ribosyl)glycinamide from N(1)-(5-phospho-D-ribosyl)glycinamide (10-formyl THF route): step 1/1.</text>
</comment>
<feature type="active site" description="Proton donor" evidence="6">
    <location>
        <position position="120"/>
    </location>
</feature>
<dbReference type="PANTHER" id="PTHR43369:SF2">
    <property type="entry name" value="PHOSPHORIBOSYLGLYCINAMIDE FORMYLTRANSFERASE"/>
    <property type="match status" value="1"/>
</dbReference>
<proteinExistence type="inferred from homology"/>